<feature type="coiled-coil region" evidence="1">
    <location>
        <begin position="71"/>
        <end position="181"/>
    </location>
</feature>
<reference evidence="3" key="1">
    <citation type="journal article" date="2017" name="Nat. Ecol. Evol.">
        <title>Genome expansion and lineage-specific genetic innovations in the forest pathogenic fungi Armillaria.</title>
        <authorList>
            <person name="Sipos G."/>
            <person name="Prasanna A.N."/>
            <person name="Walter M.C."/>
            <person name="O'Connor E."/>
            <person name="Balint B."/>
            <person name="Krizsan K."/>
            <person name="Kiss B."/>
            <person name="Hess J."/>
            <person name="Varga T."/>
            <person name="Slot J."/>
            <person name="Riley R."/>
            <person name="Boka B."/>
            <person name="Rigling D."/>
            <person name="Barry K."/>
            <person name="Lee J."/>
            <person name="Mihaltcheva S."/>
            <person name="LaButti K."/>
            <person name="Lipzen A."/>
            <person name="Waldron R."/>
            <person name="Moloney N.M."/>
            <person name="Sperisen C."/>
            <person name="Kredics L."/>
            <person name="Vagvoelgyi C."/>
            <person name="Patrignani A."/>
            <person name="Fitzpatrick D."/>
            <person name="Nagy I."/>
            <person name="Doyle S."/>
            <person name="Anderson J.B."/>
            <person name="Grigoriev I.V."/>
            <person name="Gueldener U."/>
            <person name="Muensterkoetter M."/>
            <person name="Nagy L.G."/>
        </authorList>
    </citation>
    <scope>NUCLEOTIDE SEQUENCE [LARGE SCALE GENOMIC DNA]</scope>
    <source>
        <strain evidence="3">C18/9</strain>
    </source>
</reference>
<gene>
    <name evidence="2" type="ORF">ARMOST_06074</name>
</gene>
<protein>
    <submittedName>
        <fullName evidence="2">Uncharacterized protein</fullName>
    </submittedName>
</protein>
<sequence>MQNVTAITYQDIHRPYSIDVDGNTETAPRLSTSPRTFLQQIFREETNATVLNFTHPQPNDNVRFTEPRWRQKDLERRLQILEDRAQIQDHRCFKFKEVETRLGREANRLRQEADHLRQEADHLRQEGDLRREADRIREEKDRLREEKDPFREKKDHLREEKDLLREEKDRLREEEKVLALNHETAERFSRGITDDLLSMEPWIEYYILSLSHAVCEVSLGLGRTMTYLPNVLVAWYYHRAIVNSTSDPPYPTLTQQLPPFLHQKNISAAKTLEKFSIQFDLGPLTGFVMAHIRKVSLLVDTWIFRSIIGDRCKSVQLQMAPDADFAWGLLIEQNRFNSSHKDLIQAIMPSLINVPKRSGANKYFAS</sequence>
<dbReference type="AlphaFoldDB" id="A0A284R206"/>
<keyword evidence="1" id="KW-0175">Coiled coil</keyword>
<name>A0A284R206_ARMOS</name>
<dbReference type="OrthoDB" id="2946979at2759"/>
<organism evidence="2 3">
    <name type="scientific">Armillaria ostoyae</name>
    <name type="common">Armillaria root rot fungus</name>
    <dbReference type="NCBI Taxonomy" id="47428"/>
    <lineage>
        <taxon>Eukaryota</taxon>
        <taxon>Fungi</taxon>
        <taxon>Dikarya</taxon>
        <taxon>Basidiomycota</taxon>
        <taxon>Agaricomycotina</taxon>
        <taxon>Agaricomycetes</taxon>
        <taxon>Agaricomycetidae</taxon>
        <taxon>Agaricales</taxon>
        <taxon>Marasmiineae</taxon>
        <taxon>Physalacriaceae</taxon>
        <taxon>Armillaria</taxon>
    </lineage>
</organism>
<evidence type="ECO:0000256" key="1">
    <source>
        <dbReference type="SAM" id="Coils"/>
    </source>
</evidence>
<dbReference type="EMBL" id="FUEG01000003">
    <property type="protein sequence ID" value="SJL02738.1"/>
    <property type="molecule type" value="Genomic_DNA"/>
</dbReference>
<proteinExistence type="predicted"/>
<dbReference type="OMA" id="TWIFRSI"/>
<keyword evidence="3" id="KW-1185">Reference proteome</keyword>
<evidence type="ECO:0000313" key="2">
    <source>
        <dbReference type="EMBL" id="SJL02738.1"/>
    </source>
</evidence>
<evidence type="ECO:0000313" key="3">
    <source>
        <dbReference type="Proteomes" id="UP000219338"/>
    </source>
</evidence>
<accession>A0A284R206</accession>
<dbReference type="Proteomes" id="UP000219338">
    <property type="component" value="Unassembled WGS sequence"/>
</dbReference>